<evidence type="ECO:0000256" key="7">
    <source>
        <dbReference type="RuleBase" id="RU367025"/>
    </source>
</evidence>
<keyword evidence="5 7" id="KW-0508">mRNA splicing</keyword>
<keyword evidence="9" id="KW-1185">Reference proteome</keyword>
<reference evidence="8 9" key="1">
    <citation type="journal article" date="2011" name="Proc. Natl. Acad. Sci. U.S.A.">
        <title>Evolutionary erosion of yeast sex chromosomes by mating-type switching accidents.</title>
        <authorList>
            <person name="Gordon J.L."/>
            <person name="Armisen D."/>
            <person name="Proux-Wera E."/>
            <person name="Oheigeartaigh S.S."/>
            <person name="Byrne K.P."/>
            <person name="Wolfe K.H."/>
        </authorList>
    </citation>
    <scope>NUCLEOTIDE SEQUENCE [LARGE SCALE GENOMIC DNA]</scope>
    <source>
        <strain evidence="9">ATCC 10662 / CBS 1146 / NBRC 0425 / NCYC 2629 / NRRL Y-866</strain>
    </source>
</reference>
<dbReference type="GO" id="GO:0046540">
    <property type="term" value="C:U4/U6 x U5 tri-snRNP complex"/>
    <property type="evidence" value="ECO:0007669"/>
    <property type="project" value="EnsemblFungi"/>
</dbReference>
<dbReference type="Proteomes" id="UP000005627">
    <property type="component" value="Chromosome 4"/>
</dbReference>
<evidence type="ECO:0000313" key="8">
    <source>
        <dbReference type="EMBL" id="CCE92070.1"/>
    </source>
</evidence>
<comment type="function">
    <text evidence="7">Required for pre-mRNA splicing.</text>
</comment>
<keyword evidence="4 7" id="KW-0747">Spliceosome</keyword>
<dbReference type="PANTHER" id="PTHR23142">
    <property type="entry name" value="PRE-MRNA-SPLICING FACTOR 38A-RELATED"/>
    <property type="match status" value="1"/>
</dbReference>
<dbReference type="GO" id="GO:0005681">
    <property type="term" value="C:spliceosomal complex"/>
    <property type="evidence" value="ECO:0007669"/>
    <property type="project" value="UniProtKB-KW"/>
</dbReference>
<keyword evidence="6 7" id="KW-0539">Nucleus</keyword>
<evidence type="ECO:0000256" key="2">
    <source>
        <dbReference type="ARBA" id="ARBA00006164"/>
    </source>
</evidence>
<dbReference type="InParanoid" id="G8ZTX6"/>
<dbReference type="HOGENOM" id="CLU_1147968_0_0_1"/>
<evidence type="ECO:0000256" key="6">
    <source>
        <dbReference type="ARBA" id="ARBA00023242"/>
    </source>
</evidence>
<dbReference type="KEGG" id="tdl:TDEL_0D04860"/>
<dbReference type="RefSeq" id="XP_003681281.1">
    <property type="nucleotide sequence ID" value="XM_003681233.1"/>
</dbReference>
<organism evidence="8 9">
    <name type="scientific">Torulaspora delbrueckii</name>
    <name type="common">Yeast</name>
    <name type="synonym">Candida colliculosa</name>
    <dbReference type="NCBI Taxonomy" id="4950"/>
    <lineage>
        <taxon>Eukaryota</taxon>
        <taxon>Fungi</taxon>
        <taxon>Dikarya</taxon>
        <taxon>Ascomycota</taxon>
        <taxon>Saccharomycotina</taxon>
        <taxon>Saccharomycetes</taxon>
        <taxon>Saccharomycetales</taxon>
        <taxon>Saccharomycetaceae</taxon>
        <taxon>Torulaspora</taxon>
    </lineage>
</organism>
<name>G8ZTX6_TORDE</name>
<dbReference type="eggNOG" id="ENOG502RXT7">
    <property type="taxonomic scope" value="Eukaryota"/>
</dbReference>
<evidence type="ECO:0000256" key="1">
    <source>
        <dbReference type="ARBA" id="ARBA00004123"/>
    </source>
</evidence>
<dbReference type="OrthoDB" id="190958at2759"/>
<dbReference type="InterPro" id="IPR005037">
    <property type="entry name" value="PRP38"/>
</dbReference>
<dbReference type="GO" id="GO:0000388">
    <property type="term" value="P:spliceosome conformational change to release U4 (or U4atac) and U1 (or U11)"/>
    <property type="evidence" value="ECO:0007669"/>
    <property type="project" value="EnsemblFungi"/>
</dbReference>
<dbReference type="GeneID" id="11502504"/>
<evidence type="ECO:0000256" key="5">
    <source>
        <dbReference type="ARBA" id="ARBA00023187"/>
    </source>
</evidence>
<keyword evidence="3 7" id="KW-0507">mRNA processing</keyword>
<sequence length="222" mass="25759">MSREFYVESYLSTKELNNQSVSLVIPRLTRDRIHNVIYYKANLHTVALRGDTMKQLCKVIIRDLGTLQSTSINRKNVLGGVEFKCILMKLVEIRPTWDQLALLLRNPHPSYNNKYVIALVLTYLRVQYFYLKNDDILAQNIKGAFKEYICDYRKMKSVSLEMDCWSASQNVTVEIIHMDELVDWLTTKDEIWGIPLGRCQWCSSLDLDVDSSDSDEESSDSD</sequence>
<dbReference type="Pfam" id="PF03371">
    <property type="entry name" value="PRP38"/>
    <property type="match status" value="1"/>
</dbReference>
<dbReference type="AlphaFoldDB" id="G8ZTX6"/>
<comment type="subcellular location">
    <subcellularLocation>
        <location evidence="1 7">Nucleus</location>
    </subcellularLocation>
</comment>
<evidence type="ECO:0000313" key="9">
    <source>
        <dbReference type="Proteomes" id="UP000005627"/>
    </source>
</evidence>
<comment type="similarity">
    <text evidence="2 7">Belongs to the PRP38 family.</text>
</comment>
<protein>
    <recommendedName>
        <fullName evidence="7">Pre-mRNA-splicing factor 38</fullName>
    </recommendedName>
</protein>
<evidence type="ECO:0000256" key="3">
    <source>
        <dbReference type="ARBA" id="ARBA00022664"/>
    </source>
</evidence>
<accession>G8ZTX6</accession>
<gene>
    <name evidence="8" type="primary">TDEL0D04860</name>
    <name evidence="8" type="ORF">TDEL_0D04860</name>
</gene>
<dbReference type="STRING" id="1076872.G8ZTX6"/>
<proteinExistence type="inferred from homology"/>
<dbReference type="EMBL" id="HE616745">
    <property type="protein sequence ID" value="CCE92070.1"/>
    <property type="molecule type" value="Genomic_DNA"/>
</dbReference>
<evidence type="ECO:0000256" key="4">
    <source>
        <dbReference type="ARBA" id="ARBA00022728"/>
    </source>
</evidence>
<dbReference type="FunCoup" id="G8ZTX6">
    <property type="interactions" value="165"/>
</dbReference>